<keyword evidence="8 11" id="KW-1133">Transmembrane helix</keyword>
<dbReference type="PROSITE" id="PS50109">
    <property type="entry name" value="HIS_KIN"/>
    <property type="match status" value="1"/>
</dbReference>
<keyword evidence="9" id="KW-0902">Two-component regulatory system</keyword>
<accession>A0ABV2R0X0</accession>
<evidence type="ECO:0000256" key="9">
    <source>
        <dbReference type="ARBA" id="ARBA00023012"/>
    </source>
</evidence>
<dbReference type="Pfam" id="PF00672">
    <property type="entry name" value="HAMP"/>
    <property type="match status" value="1"/>
</dbReference>
<keyword evidence="5 14" id="KW-0808">Transferase</keyword>
<dbReference type="SUPFAM" id="SSF55874">
    <property type="entry name" value="ATPase domain of HSP90 chaperone/DNA topoisomerase II/histidine kinase"/>
    <property type="match status" value="1"/>
</dbReference>
<dbReference type="EC" id="2.7.13.3" evidence="3"/>
<comment type="caution">
    <text evidence="14">The sequence shown here is derived from an EMBL/GenBank/DDBJ whole genome shotgun (WGS) entry which is preliminary data.</text>
</comment>
<dbReference type="Gene3D" id="3.30.565.10">
    <property type="entry name" value="Histidine kinase-like ATPase, C-terminal domain"/>
    <property type="match status" value="1"/>
</dbReference>
<dbReference type="SMART" id="SM00387">
    <property type="entry name" value="HATPase_c"/>
    <property type="match status" value="1"/>
</dbReference>
<feature type="transmembrane region" description="Helical" evidence="11">
    <location>
        <begin position="12"/>
        <end position="36"/>
    </location>
</feature>
<evidence type="ECO:0000256" key="10">
    <source>
        <dbReference type="ARBA" id="ARBA00023136"/>
    </source>
</evidence>
<dbReference type="RefSeq" id="WP_354551085.1">
    <property type="nucleotide sequence ID" value="NZ_JBEPSM010000001.1"/>
</dbReference>
<evidence type="ECO:0000256" key="1">
    <source>
        <dbReference type="ARBA" id="ARBA00000085"/>
    </source>
</evidence>
<evidence type="ECO:0000259" key="12">
    <source>
        <dbReference type="PROSITE" id="PS50109"/>
    </source>
</evidence>
<dbReference type="PANTHER" id="PTHR45436">
    <property type="entry name" value="SENSOR HISTIDINE KINASE YKOH"/>
    <property type="match status" value="1"/>
</dbReference>
<dbReference type="SMART" id="SM00388">
    <property type="entry name" value="HisKA"/>
    <property type="match status" value="1"/>
</dbReference>
<comment type="subcellular location">
    <subcellularLocation>
        <location evidence="2">Membrane</location>
    </subcellularLocation>
</comment>
<dbReference type="PRINTS" id="PR00344">
    <property type="entry name" value="BCTRLSENSOR"/>
</dbReference>
<evidence type="ECO:0000259" key="13">
    <source>
        <dbReference type="PROSITE" id="PS50885"/>
    </source>
</evidence>
<dbReference type="SMART" id="SM00304">
    <property type="entry name" value="HAMP"/>
    <property type="match status" value="1"/>
</dbReference>
<dbReference type="Pfam" id="PF02518">
    <property type="entry name" value="HATPase_c"/>
    <property type="match status" value="1"/>
</dbReference>
<dbReference type="SUPFAM" id="SSF47384">
    <property type="entry name" value="Homodimeric domain of signal transducing histidine kinase"/>
    <property type="match status" value="1"/>
</dbReference>
<evidence type="ECO:0000256" key="2">
    <source>
        <dbReference type="ARBA" id="ARBA00004370"/>
    </source>
</evidence>
<feature type="transmembrane region" description="Helical" evidence="11">
    <location>
        <begin position="90"/>
        <end position="111"/>
    </location>
</feature>
<dbReference type="Gene3D" id="6.10.340.10">
    <property type="match status" value="1"/>
</dbReference>
<keyword evidence="7 14" id="KW-0418">Kinase</keyword>
<keyword evidence="4" id="KW-0597">Phosphoprotein</keyword>
<feature type="domain" description="HAMP" evidence="13">
    <location>
        <begin position="112"/>
        <end position="166"/>
    </location>
</feature>
<dbReference type="InterPro" id="IPR003660">
    <property type="entry name" value="HAMP_dom"/>
</dbReference>
<dbReference type="Proteomes" id="UP001549321">
    <property type="component" value="Unassembled WGS sequence"/>
</dbReference>
<keyword evidence="15" id="KW-1185">Reference proteome</keyword>
<dbReference type="InterPro" id="IPR004358">
    <property type="entry name" value="Sig_transdc_His_kin-like_C"/>
</dbReference>
<name>A0ABV2R0X0_9HYPH</name>
<dbReference type="SUPFAM" id="SSF158472">
    <property type="entry name" value="HAMP domain-like"/>
    <property type="match status" value="1"/>
</dbReference>
<dbReference type="Pfam" id="PF00512">
    <property type="entry name" value="HisKA"/>
    <property type="match status" value="1"/>
</dbReference>
<proteinExistence type="predicted"/>
<dbReference type="InterPro" id="IPR036890">
    <property type="entry name" value="HATPase_C_sf"/>
</dbReference>
<dbReference type="InterPro" id="IPR036097">
    <property type="entry name" value="HisK_dim/P_sf"/>
</dbReference>
<dbReference type="Gene3D" id="1.10.287.130">
    <property type="match status" value="1"/>
</dbReference>
<dbReference type="InterPro" id="IPR005467">
    <property type="entry name" value="His_kinase_dom"/>
</dbReference>
<dbReference type="InterPro" id="IPR050428">
    <property type="entry name" value="TCS_sensor_his_kinase"/>
</dbReference>
<evidence type="ECO:0000256" key="7">
    <source>
        <dbReference type="ARBA" id="ARBA00022777"/>
    </source>
</evidence>
<dbReference type="PANTHER" id="PTHR45436:SF5">
    <property type="entry name" value="SENSOR HISTIDINE KINASE TRCS"/>
    <property type="match status" value="1"/>
</dbReference>
<dbReference type="EMBL" id="JBEPSM010000001">
    <property type="protein sequence ID" value="MET4634393.1"/>
    <property type="molecule type" value="Genomic_DNA"/>
</dbReference>
<feature type="domain" description="Histidine kinase" evidence="12">
    <location>
        <begin position="174"/>
        <end position="388"/>
    </location>
</feature>
<evidence type="ECO:0000256" key="4">
    <source>
        <dbReference type="ARBA" id="ARBA00022553"/>
    </source>
</evidence>
<dbReference type="CDD" id="cd06225">
    <property type="entry name" value="HAMP"/>
    <property type="match status" value="1"/>
</dbReference>
<evidence type="ECO:0000256" key="3">
    <source>
        <dbReference type="ARBA" id="ARBA00012438"/>
    </source>
</evidence>
<dbReference type="PROSITE" id="PS50885">
    <property type="entry name" value="HAMP"/>
    <property type="match status" value="1"/>
</dbReference>
<evidence type="ECO:0000256" key="6">
    <source>
        <dbReference type="ARBA" id="ARBA00022692"/>
    </source>
</evidence>
<evidence type="ECO:0000313" key="15">
    <source>
        <dbReference type="Proteomes" id="UP001549321"/>
    </source>
</evidence>
<sequence length="390" mass="41393">MKLALQRVPLGVLTALTMAVLLVVSVILVFLGVVALESTLERRTLDRLPSEASAAYLDFNAGRMPTQDGVRALLNSLPAVERQSETEGQLTILALAMIVALVGSLFGYWLARKISRPLEVLAAATENLRAGDFSVRVGPVGNAAKEVALLVRRFDALASELESMESRLRFNTMAVAHELRTPLTVLRGNLQGMADGVFPIDRTRIVQLLLQVEGLSALVEDLRTLSLAAGQKLVTQRLPLDLSVEVGQVLEASGHLLEKAGMTVETALQPVRIVGDAPRLRQAVLALVENATRYAAAGGVLRCEVGLQGGQEACIRLLDRGPGLPEDVSSDSVDLFWRADTSRSRATGGSGLGLSVVKAIAAAHDGRLEFAKRPGGGAIVSIILPVEAGP</sequence>
<organism evidence="14 15">
    <name type="scientific">Kaistia defluvii</name>
    <dbReference type="NCBI Taxonomy" id="410841"/>
    <lineage>
        <taxon>Bacteria</taxon>
        <taxon>Pseudomonadati</taxon>
        <taxon>Pseudomonadota</taxon>
        <taxon>Alphaproteobacteria</taxon>
        <taxon>Hyphomicrobiales</taxon>
        <taxon>Kaistiaceae</taxon>
        <taxon>Kaistia</taxon>
    </lineage>
</organism>
<comment type="catalytic activity">
    <reaction evidence="1">
        <text>ATP + protein L-histidine = ADP + protein N-phospho-L-histidine.</text>
        <dbReference type="EC" id="2.7.13.3"/>
    </reaction>
</comment>
<evidence type="ECO:0000313" key="14">
    <source>
        <dbReference type="EMBL" id="MET4634393.1"/>
    </source>
</evidence>
<dbReference type="InterPro" id="IPR003661">
    <property type="entry name" value="HisK_dim/P_dom"/>
</dbReference>
<evidence type="ECO:0000256" key="11">
    <source>
        <dbReference type="SAM" id="Phobius"/>
    </source>
</evidence>
<dbReference type="InterPro" id="IPR003594">
    <property type="entry name" value="HATPase_dom"/>
</dbReference>
<reference evidence="14 15" key="1">
    <citation type="submission" date="2024-06" db="EMBL/GenBank/DDBJ databases">
        <title>Sorghum-associated microbial communities from plants grown in Nebraska, USA.</title>
        <authorList>
            <person name="Schachtman D."/>
        </authorList>
    </citation>
    <scope>NUCLEOTIDE SEQUENCE [LARGE SCALE GENOMIC DNA]</scope>
    <source>
        <strain evidence="14 15">3207</strain>
    </source>
</reference>
<dbReference type="CDD" id="cd00082">
    <property type="entry name" value="HisKA"/>
    <property type="match status" value="1"/>
</dbReference>
<evidence type="ECO:0000256" key="5">
    <source>
        <dbReference type="ARBA" id="ARBA00022679"/>
    </source>
</evidence>
<evidence type="ECO:0000256" key="8">
    <source>
        <dbReference type="ARBA" id="ARBA00022989"/>
    </source>
</evidence>
<protein>
    <recommendedName>
        <fullName evidence="3">histidine kinase</fullName>
        <ecNumber evidence="3">2.7.13.3</ecNumber>
    </recommendedName>
</protein>
<keyword evidence="6 11" id="KW-0812">Transmembrane</keyword>
<dbReference type="GO" id="GO:0004673">
    <property type="term" value="F:protein histidine kinase activity"/>
    <property type="evidence" value="ECO:0007669"/>
    <property type="project" value="UniProtKB-EC"/>
</dbReference>
<gene>
    <name evidence="14" type="ORF">ABIE08_002306</name>
</gene>
<keyword evidence="10 11" id="KW-0472">Membrane</keyword>